<sequence length="430" mass="50278">MSNLDLNIENYELKDLENFFRLNSPYNEQDVITKESEIRMLLLSSGHISPYFKRDLIIFLEEGKKRIIENTIIKKTPTTIYKQEPPIPHEYPLPNIPPLSRADNVIIQKPYKEYNVNPHKINTITRTLSIDTIFRENYEFTESTDFLLNLNEPINNVTSIKLASMELPNMWYLFSSQNKTNTFKINCFNIPPVTTNAPSTDEEYTITIPDGNYSSLEFETIINNIFINTGGGLKYIKFVIDSYSAKAYFRSAFSNEAPHDNPYQNNISFYFTLNFEISTKPISQTAGWIMGFRKLIYEANYNNTYTDIISSNNIDYHNYIISESLFDSNDTLYIFLELDDFQRNCVTDKVISTNKYYMANNILARITLNYGKKTVILDNGSDLIFKKREYFGPTKLEKFRIRLLDKYGSIIYLNKSDFSFTIEFDQVYSY</sequence>
<name>A0A6C0CLL9_9ZZZZ</name>
<reference evidence="1" key="1">
    <citation type="journal article" date="2020" name="Nature">
        <title>Giant virus diversity and host interactions through global metagenomics.</title>
        <authorList>
            <person name="Schulz F."/>
            <person name="Roux S."/>
            <person name="Paez-Espino D."/>
            <person name="Jungbluth S."/>
            <person name="Walsh D.A."/>
            <person name="Denef V.J."/>
            <person name="McMahon K.D."/>
            <person name="Konstantinidis K.T."/>
            <person name="Eloe-Fadrosh E.A."/>
            <person name="Kyrpides N.C."/>
            <person name="Woyke T."/>
        </authorList>
    </citation>
    <scope>NUCLEOTIDE SEQUENCE</scope>
    <source>
        <strain evidence="1">GVMAG-M-3300021375-17</strain>
    </source>
</reference>
<dbReference type="AlphaFoldDB" id="A0A6C0CLL9"/>
<organism evidence="1">
    <name type="scientific">viral metagenome</name>
    <dbReference type="NCBI Taxonomy" id="1070528"/>
    <lineage>
        <taxon>unclassified sequences</taxon>
        <taxon>metagenomes</taxon>
        <taxon>organismal metagenomes</taxon>
    </lineage>
</organism>
<protein>
    <submittedName>
        <fullName evidence="1">Uncharacterized protein</fullName>
    </submittedName>
</protein>
<evidence type="ECO:0000313" key="1">
    <source>
        <dbReference type="EMBL" id="QHT05508.1"/>
    </source>
</evidence>
<proteinExistence type="predicted"/>
<dbReference type="EMBL" id="MN739455">
    <property type="protein sequence ID" value="QHT05508.1"/>
    <property type="molecule type" value="Genomic_DNA"/>
</dbReference>
<accession>A0A6C0CLL9</accession>